<dbReference type="EMBL" id="BGZK01000103">
    <property type="protein sequence ID" value="GBP19045.1"/>
    <property type="molecule type" value="Genomic_DNA"/>
</dbReference>
<reference evidence="1 2" key="1">
    <citation type="journal article" date="2019" name="Commun. Biol.">
        <title>The bagworm genome reveals a unique fibroin gene that provides high tensile strength.</title>
        <authorList>
            <person name="Kono N."/>
            <person name="Nakamura H."/>
            <person name="Ohtoshi R."/>
            <person name="Tomita M."/>
            <person name="Numata K."/>
            <person name="Arakawa K."/>
        </authorList>
    </citation>
    <scope>NUCLEOTIDE SEQUENCE [LARGE SCALE GENOMIC DNA]</scope>
</reference>
<evidence type="ECO:0000313" key="1">
    <source>
        <dbReference type="EMBL" id="GBP19045.1"/>
    </source>
</evidence>
<accession>A0A4C1TYB9</accession>
<name>A0A4C1TYB9_EUMVA</name>
<organism evidence="1 2">
    <name type="scientific">Eumeta variegata</name>
    <name type="common">Bagworm moth</name>
    <name type="synonym">Eumeta japonica</name>
    <dbReference type="NCBI Taxonomy" id="151549"/>
    <lineage>
        <taxon>Eukaryota</taxon>
        <taxon>Metazoa</taxon>
        <taxon>Ecdysozoa</taxon>
        <taxon>Arthropoda</taxon>
        <taxon>Hexapoda</taxon>
        <taxon>Insecta</taxon>
        <taxon>Pterygota</taxon>
        <taxon>Neoptera</taxon>
        <taxon>Endopterygota</taxon>
        <taxon>Lepidoptera</taxon>
        <taxon>Glossata</taxon>
        <taxon>Ditrysia</taxon>
        <taxon>Tineoidea</taxon>
        <taxon>Psychidae</taxon>
        <taxon>Oiketicinae</taxon>
        <taxon>Eumeta</taxon>
    </lineage>
</organism>
<comment type="caution">
    <text evidence="1">The sequence shown here is derived from an EMBL/GenBank/DDBJ whole genome shotgun (WGS) entry which is preliminary data.</text>
</comment>
<evidence type="ECO:0000313" key="2">
    <source>
        <dbReference type="Proteomes" id="UP000299102"/>
    </source>
</evidence>
<sequence>MKLPDLLLQQTLIIVDRITLLKAVAYDNPLLRPIVELARFGRRSHVQYRCRSRAFDFDSSPAFKTDSTASLSSDLNEEEGKCCGWESLMKNVTLGNVTMSHRTRERFAECLASLSHSTMIGLRARSTRELVHSLQMYCKLFFALTRAFFRRRAALRSARAASARVHVGLGVRDFRALARIIYALRPAPSGDCLDIFQLKKKDRSKQ</sequence>
<gene>
    <name evidence="1" type="ORF">EVAR_78515_1</name>
</gene>
<dbReference type="Proteomes" id="UP000299102">
    <property type="component" value="Unassembled WGS sequence"/>
</dbReference>
<protein>
    <submittedName>
        <fullName evidence="1">Uncharacterized protein</fullName>
    </submittedName>
</protein>
<keyword evidence="2" id="KW-1185">Reference proteome</keyword>
<dbReference type="AlphaFoldDB" id="A0A4C1TYB9"/>
<proteinExistence type="predicted"/>